<name>A0AAD6IUX7_DREDA</name>
<protein>
    <submittedName>
        <fullName evidence="2">Uncharacterized protein</fullName>
    </submittedName>
</protein>
<feature type="compositionally biased region" description="Basic and acidic residues" evidence="1">
    <location>
        <begin position="437"/>
        <end position="454"/>
    </location>
</feature>
<proteinExistence type="predicted"/>
<reference evidence="2" key="1">
    <citation type="submission" date="2023-01" db="EMBL/GenBank/DDBJ databases">
        <title>The chitinases involved in constricting ring structure development in the nematode-trapping fungus Drechslerella dactyloides.</title>
        <authorList>
            <person name="Wang R."/>
            <person name="Zhang L."/>
            <person name="Tang P."/>
            <person name="Li S."/>
            <person name="Liang L."/>
        </authorList>
    </citation>
    <scope>NUCLEOTIDE SEQUENCE</scope>
    <source>
        <strain evidence="2">YMF1.00031</strain>
    </source>
</reference>
<feature type="region of interest" description="Disordered" evidence="1">
    <location>
        <begin position="653"/>
        <end position="690"/>
    </location>
</feature>
<dbReference type="AlphaFoldDB" id="A0AAD6IUX7"/>
<evidence type="ECO:0000313" key="2">
    <source>
        <dbReference type="EMBL" id="KAJ6258499.1"/>
    </source>
</evidence>
<feature type="region of interest" description="Disordered" evidence="1">
    <location>
        <begin position="376"/>
        <end position="454"/>
    </location>
</feature>
<accession>A0AAD6IUX7</accession>
<dbReference type="AntiFam" id="ANF00076">
    <property type="entry name" value="Shadow ORF (opposite copA)"/>
</dbReference>
<feature type="compositionally biased region" description="Gly residues" evidence="1">
    <location>
        <begin position="1021"/>
        <end position="1033"/>
    </location>
</feature>
<dbReference type="Proteomes" id="UP001221413">
    <property type="component" value="Unassembled WGS sequence"/>
</dbReference>
<dbReference type="EMBL" id="JAQGDS010000008">
    <property type="protein sequence ID" value="KAJ6258499.1"/>
    <property type="molecule type" value="Genomic_DNA"/>
</dbReference>
<evidence type="ECO:0000313" key="3">
    <source>
        <dbReference type="Proteomes" id="UP001221413"/>
    </source>
</evidence>
<keyword evidence="3" id="KW-1185">Reference proteome</keyword>
<feature type="compositionally biased region" description="Acidic residues" evidence="1">
    <location>
        <begin position="666"/>
        <end position="689"/>
    </location>
</feature>
<gene>
    <name evidence="2" type="ORF">Dda_6541</name>
</gene>
<sequence length="1071" mass="111113">MQLLSRHSLRTRNPTTGTRLRNNKLLPTTLTLLIAIASAAHVGSSRVRRIIHARPEKVKLDPANHRLREVQQQQNLPQVFPQQDEARAAQRYIRAAADCDAHVRRDERGGVVDPVADHRDARADVDVAAVAGPVEEGGERGPAARRGRFLKVGYLLGLFVWEDAGDDVGSGYPDGAGDGGGGDGVVARDHVDVDAELLELRDDEGGFGADLVRDGKVGEDGGGLCELGVDGGVRRPVGGEHDDGLGLGLPAVEARADVVGDDDALLLHEGLVADVRLDLDAAARGEHAGDAAAGDLLDAGALDGRAVRVSAGVLKPLRETEDQARPVALLIVVVDNDSIDDFRLATHRECARLVKDDCVQPAGLLEGLAAAFRENAVPRRQPGADEQRRRCSQSDPAGAGDDKHRDGKAHAPQRPAALIAFNPVRRQRTTIPQAQPDEPRDDRKVRDDGHEITGDKIRDTLDGRTLHLSLAHDAHNVVEHGAAGDALDLDGDGAALVDGAREDIVADGLVHETRLARERGLVELAVAGDDAAVERRGQAVRHEDVVADLQQLDGDRLQKHGEEDDGVKVCGVSDLALGHVVAHVVNTRLSRADGEQRDGGKAIVVPRDISKFMLPNLRNFFQTGLGFLRLQSPRSSEMARTWKRSAAKKYTGVDIISSDHSATEGHEDDADDEGRDGADDAEEEADGETADLGLVDEGAAVFERLGGFHGDLEGRVEGLEGADEHADGDVRLRGVFDRDLGLAGGGQGLEDGDLGAGELVDGLHDAGRAVLAVETLDVEGEGAFAGVELLVLVEGVEFDDLDVETGVFDALGDGGDLVPVAGVDDGAAVGEGADLGLLDEGVLVEEVGADGVDAGGARHASDGECGEPRAVVRLVHDNGFEVGKGAVPLRARAGGGRRDGGTVAVRGSLGGGRGAAGGDELFGAAEAADLVVALSVGVSALDASEDAGTESLKEVEGASGGGSVGAFVVAVAGAAGLDVEAGEVEGVDDGLGREGGRVEDLDAVREDGGGVGDGGGREGGEGAGDEGGAGGAVDVGDKDGRLEEVVRRSSGWRVRAERLFAVHAGDVCMLI</sequence>
<evidence type="ECO:0000256" key="1">
    <source>
        <dbReference type="SAM" id="MobiDB-lite"/>
    </source>
</evidence>
<comment type="caution">
    <text evidence="2">The sequence shown here is derived from an EMBL/GenBank/DDBJ whole genome shotgun (WGS) entry which is preliminary data.</text>
</comment>
<feature type="compositionally biased region" description="Basic and acidic residues" evidence="1">
    <location>
        <begin position="400"/>
        <end position="409"/>
    </location>
</feature>
<feature type="region of interest" description="Disordered" evidence="1">
    <location>
        <begin position="1003"/>
        <end position="1036"/>
    </location>
</feature>
<feature type="region of interest" description="Disordered" evidence="1">
    <location>
        <begin position="1"/>
        <end position="20"/>
    </location>
</feature>
<organism evidence="2 3">
    <name type="scientific">Drechslerella dactyloides</name>
    <name type="common">Nematode-trapping fungus</name>
    <name type="synonym">Arthrobotrys dactyloides</name>
    <dbReference type="NCBI Taxonomy" id="74499"/>
    <lineage>
        <taxon>Eukaryota</taxon>
        <taxon>Fungi</taxon>
        <taxon>Dikarya</taxon>
        <taxon>Ascomycota</taxon>
        <taxon>Pezizomycotina</taxon>
        <taxon>Orbiliomycetes</taxon>
        <taxon>Orbiliales</taxon>
        <taxon>Orbiliaceae</taxon>
        <taxon>Drechslerella</taxon>
    </lineage>
</organism>